<reference evidence="3 4" key="1">
    <citation type="submission" date="2020-05" db="EMBL/GenBank/DDBJ databases">
        <title>Complete genome sequencing of Campylobacter and Arcobacter type strains.</title>
        <authorList>
            <person name="Miller W.G."/>
            <person name="Yee E."/>
        </authorList>
    </citation>
    <scope>NUCLEOTIDE SEQUENCE [LARGE SCALE GENOMIC DNA]</scope>
    <source>
        <strain evidence="3 4">LMG 26156</strain>
    </source>
</reference>
<protein>
    <submittedName>
        <fullName evidence="3">YciI domain-containing protein</fullName>
    </submittedName>
</protein>
<dbReference type="Proteomes" id="UP000503482">
    <property type="component" value="Chromosome"/>
</dbReference>
<dbReference type="KEGG" id="avp:AVENP_1441"/>
<gene>
    <name evidence="3" type="ORF">AVENP_1441</name>
</gene>
<evidence type="ECO:0000313" key="4">
    <source>
        <dbReference type="Proteomes" id="UP000503482"/>
    </source>
</evidence>
<accession>A0AAE7BB46</accession>
<proteinExistence type="inferred from homology"/>
<comment type="similarity">
    <text evidence="1">Belongs to the YciI family.</text>
</comment>
<dbReference type="PANTHER" id="PTHR37828">
    <property type="entry name" value="GSR2449 PROTEIN"/>
    <property type="match status" value="1"/>
</dbReference>
<dbReference type="Gene3D" id="3.30.70.1060">
    <property type="entry name" value="Dimeric alpha+beta barrel"/>
    <property type="match status" value="1"/>
</dbReference>
<dbReference type="EMBL" id="CP053840">
    <property type="protein sequence ID" value="QKF66995.1"/>
    <property type="molecule type" value="Genomic_DNA"/>
</dbReference>
<evidence type="ECO:0000259" key="2">
    <source>
        <dbReference type="Pfam" id="PF03795"/>
    </source>
</evidence>
<feature type="domain" description="YCII-related" evidence="2">
    <location>
        <begin position="9"/>
        <end position="81"/>
    </location>
</feature>
<dbReference type="InterPro" id="IPR011008">
    <property type="entry name" value="Dimeric_a/b-barrel"/>
</dbReference>
<dbReference type="SUPFAM" id="SSF54909">
    <property type="entry name" value="Dimeric alpha+beta barrel"/>
    <property type="match status" value="1"/>
</dbReference>
<sequence>MFIINLTYKVSLDEVDKYLQQHVEYLKVQYDKKNFIASGRKNPRDGGVILSKLDSKDKLQKVLEKDPFYIENLANYEIIEFFPTMIAKEFENLKEEI</sequence>
<evidence type="ECO:0000256" key="1">
    <source>
        <dbReference type="ARBA" id="ARBA00007689"/>
    </source>
</evidence>
<dbReference type="InterPro" id="IPR005545">
    <property type="entry name" value="YCII"/>
</dbReference>
<organism evidence="3 4">
    <name type="scientific">Arcobacter venerupis</name>
    <dbReference type="NCBI Taxonomy" id="1054033"/>
    <lineage>
        <taxon>Bacteria</taxon>
        <taxon>Pseudomonadati</taxon>
        <taxon>Campylobacterota</taxon>
        <taxon>Epsilonproteobacteria</taxon>
        <taxon>Campylobacterales</taxon>
        <taxon>Arcobacteraceae</taxon>
        <taxon>Arcobacter</taxon>
    </lineage>
</organism>
<evidence type="ECO:0000313" key="3">
    <source>
        <dbReference type="EMBL" id="QKF66995.1"/>
    </source>
</evidence>
<dbReference type="AlphaFoldDB" id="A0AAE7BB46"/>
<dbReference type="Pfam" id="PF03795">
    <property type="entry name" value="YCII"/>
    <property type="match status" value="1"/>
</dbReference>
<keyword evidence="4" id="KW-1185">Reference proteome</keyword>
<dbReference type="PANTHER" id="PTHR37828:SF1">
    <property type="entry name" value="YCII-RELATED DOMAIN-CONTAINING PROTEIN"/>
    <property type="match status" value="1"/>
</dbReference>
<dbReference type="RefSeq" id="WP_128358571.1">
    <property type="nucleotide sequence ID" value="NZ_CP053840.1"/>
</dbReference>
<name>A0AAE7BB46_9BACT</name>